<comment type="caution">
    <text evidence="9">The sequence shown here is derived from an EMBL/GenBank/DDBJ whole genome shotgun (WGS) entry which is preliminary data.</text>
</comment>
<reference evidence="9" key="2">
    <citation type="journal article" date="2021" name="PeerJ">
        <title>Extensive microbial diversity within the chicken gut microbiome revealed by metagenomics and culture.</title>
        <authorList>
            <person name="Gilroy R."/>
            <person name="Ravi A."/>
            <person name="Getino M."/>
            <person name="Pursley I."/>
            <person name="Horton D.L."/>
            <person name="Alikhan N.F."/>
            <person name="Baker D."/>
            <person name="Gharbi K."/>
            <person name="Hall N."/>
            <person name="Watson M."/>
            <person name="Adriaenssens E.M."/>
            <person name="Foster-Nyarko E."/>
            <person name="Jarju S."/>
            <person name="Secka A."/>
            <person name="Antonio M."/>
            <person name="Oren A."/>
            <person name="Chaudhuri R.R."/>
            <person name="La Ragione R."/>
            <person name="Hildebrand F."/>
            <person name="Pallen M.J."/>
        </authorList>
    </citation>
    <scope>NUCLEOTIDE SEQUENCE</scope>
    <source>
        <strain evidence="9">ChiHile30-977</strain>
    </source>
</reference>
<dbReference type="PANTHER" id="PTHR35529">
    <property type="entry name" value="MANGANESE EFFLUX PUMP MNTP-RELATED"/>
    <property type="match status" value="1"/>
</dbReference>
<accession>A0A9D1CJ07</accession>
<dbReference type="PANTHER" id="PTHR35529:SF1">
    <property type="entry name" value="MANGANESE EFFLUX PUMP MNTP-RELATED"/>
    <property type="match status" value="1"/>
</dbReference>
<feature type="transmembrane region" description="Helical" evidence="8">
    <location>
        <begin position="68"/>
        <end position="85"/>
    </location>
</feature>
<evidence type="ECO:0000256" key="1">
    <source>
        <dbReference type="ARBA" id="ARBA00022448"/>
    </source>
</evidence>
<evidence type="ECO:0000256" key="8">
    <source>
        <dbReference type="HAMAP-Rule" id="MF_01521"/>
    </source>
</evidence>
<feature type="transmembrane region" description="Helical" evidence="8">
    <location>
        <begin position="97"/>
        <end position="122"/>
    </location>
</feature>
<dbReference type="EMBL" id="DVFI01000015">
    <property type="protein sequence ID" value="HIQ62194.1"/>
    <property type="molecule type" value="Genomic_DNA"/>
</dbReference>
<proteinExistence type="inferred from homology"/>
<protein>
    <recommendedName>
        <fullName evidence="8">Putative manganese efflux pump MntP</fullName>
    </recommendedName>
</protein>
<keyword evidence="7 8" id="KW-0464">Manganese</keyword>
<dbReference type="InterPro" id="IPR022929">
    <property type="entry name" value="Put_MntP"/>
</dbReference>
<feature type="transmembrane region" description="Helical" evidence="8">
    <location>
        <begin position="35"/>
        <end position="56"/>
    </location>
</feature>
<dbReference type="AlphaFoldDB" id="A0A9D1CJ07"/>
<dbReference type="GO" id="GO:0005886">
    <property type="term" value="C:plasma membrane"/>
    <property type="evidence" value="ECO:0007669"/>
    <property type="project" value="UniProtKB-SubCell"/>
</dbReference>
<evidence type="ECO:0000313" key="10">
    <source>
        <dbReference type="Proteomes" id="UP000886819"/>
    </source>
</evidence>
<dbReference type="Proteomes" id="UP000886819">
    <property type="component" value="Unassembled WGS sequence"/>
</dbReference>
<evidence type="ECO:0000256" key="6">
    <source>
        <dbReference type="ARBA" id="ARBA00023136"/>
    </source>
</evidence>
<evidence type="ECO:0000256" key="2">
    <source>
        <dbReference type="ARBA" id="ARBA00022475"/>
    </source>
</evidence>
<keyword evidence="4 8" id="KW-1133">Transmembrane helix</keyword>
<reference evidence="9" key="1">
    <citation type="submission" date="2020-10" db="EMBL/GenBank/DDBJ databases">
        <authorList>
            <person name="Gilroy R."/>
        </authorList>
    </citation>
    <scope>NUCLEOTIDE SEQUENCE</scope>
    <source>
        <strain evidence="9">ChiHile30-977</strain>
    </source>
</reference>
<evidence type="ECO:0000313" key="9">
    <source>
        <dbReference type="EMBL" id="HIQ62194.1"/>
    </source>
</evidence>
<evidence type="ECO:0000256" key="4">
    <source>
        <dbReference type="ARBA" id="ARBA00022989"/>
    </source>
</evidence>
<comment type="similarity">
    <text evidence="8">Belongs to the MntP (TC 9.B.29) family.</text>
</comment>
<keyword evidence="6 8" id="KW-0472">Membrane</keyword>
<name>A0A9D1CJ07_9FIRM</name>
<dbReference type="InterPro" id="IPR003810">
    <property type="entry name" value="Mntp/YtaF"/>
</dbReference>
<gene>
    <name evidence="8" type="primary">mntP</name>
    <name evidence="9" type="ORF">IAA66_01235</name>
</gene>
<keyword evidence="2 8" id="KW-1003">Cell membrane</keyword>
<keyword evidence="5 8" id="KW-0406">Ion transport</keyword>
<feature type="transmembrane region" description="Helical" evidence="8">
    <location>
        <begin position="128"/>
        <end position="150"/>
    </location>
</feature>
<dbReference type="HAMAP" id="MF_01521">
    <property type="entry name" value="MntP_pump"/>
    <property type="match status" value="1"/>
</dbReference>
<comment type="subcellular location">
    <subcellularLocation>
        <location evidence="8">Cell membrane</location>
        <topology evidence="8">Multi-pass membrane protein</topology>
    </subcellularLocation>
</comment>
<comment type="function">
    <text evidence="8">Probably functions as a manganese efflux pump.</text>
</comment>
<feature type="transmembrane region" description="Helical" evidence="8">
    <location>
        <begin position="6"/>
        <end position="23"/>
    </location>
</feature>
<keyword evidence="3 8" id="KW-0812">Transmembrane</keyword>
<keyword evidence="1 8" id="KW-0813">Transport</keyword>
<organism evidence="9 10">
    <name type="scientific">Candidatus Avichristensenella intestinipullorum</name>
    <dbReference type="NCBI Taxonomy" id="2840693"/>
    <lineage>
        <taxon>Bacteria</taxon>
        <taxon>Bacillati</taxon>
        <taxon>Bacillota</taxon>
        <taxon>Clostridia</taxon>
        <taxon>Candidatus Avichristensenella</taxon>
    </lineage>
</organism>
<dbReference type="Pfam" id="PF02659">
    <property type="entry name" value="Mntp"/>
    <property type="match status" value="1"/>
</dbReference>
<feature type="transmembrane region" description="Helical" evidence="8">
    <location>
        <begin position="162"/>
        <end position="179"/>
    </location>
</feature>
<sequence>MHPWELVVIAVGLSMDAFAIAVCKGLSVDGLKKKHMVVTGLWFGGAQGLMPLIGYLLGTGFRAWIERLDHWIAFVLLLIIGLGMIKESRQEGRRLDASFAAGAMLPLAIANSIDALAAGISFAFLEVAILPAVLLIGGITFAASCAGVWLGNRFGGKYRSRAEMAGGIVLILMGTKILLEHLGVLG</sequence>
<evidence type="ECO:0000256" key="7">
    <source>
        <dbReference type="ARBA" id="ARBA00023211"/>
    </source>
</evidence>
<evidence type="ECO:0000256" key="5">
    <source>
        <dbReference type="ARBA" id="ARBA00023065"/>
    </source>
</evidence>
<evidence type="ECO:0000256" key="3">
    <source>
        <dbReference type="ARBA" id="ARBA00022692"/>
    </source>
</evidence>
<dbReference type="GO" id="GO:0005384">
    <property type="term" value="F:manganese ion transmembrane transporter activity"/>
    <property type="evidence" value="ECO:0007669"/>
    <property type="project" value="UniProtKB-UniRule"/>
</dbReference>